<evidence type="ECO:0000256" key="2">
    <source>
        <dbReference type="ARBA" id="ARBA00023235"/>
    </source>
</evidence>
<comment type="caution">
    <text evidence="3">The sequence shown here is derived from an EMBL/GenBank/DDBJ whole genome shotgun (WGS) entry which is preliminary data.</text>
</comment>
<dbReference type="NCBIfam" id="TIGR00035">
    <property type="entry name" value="asp_race"/>
    <property type="match status" value="1"/>
</dbReference>
<keyword evidence="4" id="KW-1185">Reference proteome</keyword>
<organism evidence="3 4">
    <name type="scientific">Streptomyces physcomitrii</name>
    <dbReference type="NCBI Taxonomy" id="2724184"/>
    <lineage>
        <taxon>Bacteria</taxon>
        <taxon>Bacillati</taxon>
        <taxon>Actinomycetota</taxon>
        <taxon>Actinomycetes</taxon>
        <taxon>Kitasatosporales</taxon>
        <taxon>Streptomycetaceae</taxon>
        <taxon>Streptomyces</taxon>
    </lineage>
</organism>
<dbReference type="InterPro" id="IPR015942">
    <property type="entry name" value="Asp/Glu/hydantoin_racemase"/>
</dbReference>
<evidence type="ECO:0000256" key="1">
    <source>
        <dbReference type="ARBA" id="ARBA00007847"/>
    </source>
</evidence>
<dbReference type="RefSeq" id="WP_168542165.1">
    <property type="nucleotide sequence ID" value="NZ_JAAWWP010000016.1"/>
</dbReference>
<protein>
    <submittedName>
        <fullName evidence="3">Amino acid racemase</fullName>
        <ecNumber evidence="3">5.1.1.-</ecNumber>
    </submittedName>
</protein>
<keyword evidence="2 3" id="KW-0413">Isomerase</keyword>
<dbReference type="Proteomes" id="UP000772196">
    <property type="component" value="Unassembled WGS sequence"/>
</dbReference>
<reference evidence="3 4" key="1">
    <citation type="submission" date="2020-04" db="EMBL/GenBank/DDBJ databases">
        <title>Phylogenetic Diversity and Antibacterial Activity against Ralstonia solanacearum of Endophytic Actinomycete Isolated from Moss.</title>
        <authorList>
            <person name="Zhuang X."/>
        </authorList>
    </citation>
    <scope>NUCLEOTIDE SEQUENCE [LARGE SCALE GENOMIC DNA]</scope>
    <source>
        <strain evidence="3 4">LD120</strain>
    </source>
</reference>
<sequence>MTRSRSVDPDHSNHTDEARCIGLIGGMSWPSTLTYYREINERVGRILGGSHSARLVICSDDYAEIERMQLHDEWEAAGSRLAHSARRLEAAGADLVGIACNTMHRVAAEVREATGLPLVDLVESAADAALAREVKSAVVLGTRFTAAMPSYAQALRSRGIISQPVPTDVQVALDRMIYDELCLGRVTEESRRLLKEIISSAVAAGADGVLLACTELGLLVSESDLDEAVLVDTAEVHIDALVSASLGRRSVAG</sequence>
<evidence type="ECO:0000313" key="4">
    <source>
        <dbReference type="Proteomes" id="UP000772196"/>
    </source>
</evidence>
<dbReference type="Pfam" id="PF01177">
    <property type="entry name" value="Asp_Glu_race"/>
    <property type="match status" value="1"/>
</dbReference>
<dbReference type="PANTHER" id="PTHR21198:SF7">
    <property type="entry name" value="ASPARTATE-GLUTAMATE RACEMASE FAMILY"/>
    <property type="match status" value="1"/>
</dbReference>
<gene>
    <name evidence="3" type="ORF">HFV08_23550</name>
</gene>
<dbReference type="SUPFAM" id="SSF53681">
    <property type="entry name" value="Aspartate/glutamate racemase"/>
    <property type="match status" value="2"/>
</dbReference>
<comment type="similarity">
    <text evidence="1">Belongs to the aspartate/glutamate racemases family.</text>
</comment>
<dbReference type="EMBL" id="JAAWWP010000016">
    <property type="protein sequence ID" value="NKI44166.1"/>
    <property type="molecule type" value="Genomic_DNA"/>
</dbReference>
<dbReference type="InterPro" id="IPR004380">
    <property type="entry name" value="Asp_race"/>
</dbReference>
<dbReference type="InterPro" id="IPR001920">
    <property type="entry name" value="Asp/Glu_race"/>
</dbReference>
<dbReference type="Gene3D" id="3.40.50.1860">
    <property type="match status" value="2"/>
</dbReference>
<name>A0ABX1H728_9ACTN</name>
<dbReference type="GO" id="GO:0016853">
    <property type="term" value="F:isomerase activity"/>
    <property type="evidence" value="ECO:0007669"/>
    <property type="project" value="UniProtKB-KW"/>
</dbReference>
<dbReference type="EC" id="5.1.1.-" evidence="3"/>
<accession>A0ABX1H728</accession>
<dbReference type="PANTHER" id="PTHR21198">
    <property type="entry name" value="GLUTAMATE RACEMASE"/>
    <property type="match status" value="1"/>
</dbReference>
<evidence type="ECO:0000313" key="3">
    <source>
        <dbReference type="EMBL" id="NKI44166.1"/>
    </source>
</evidence>
<proteinExistence type="inferred from homology"/>